<dbReference type="PANTHER" id="PTHR37888:SF4">
    <property type="entry name" value="OS07G0565300 PROTEIN"/>
    <property type="match status" value="1"/>
</dbReference>
<reference evidence="1 2" key="1">
    <citation type="journal article" date="2023" name="Hortic Res">
        <title>Pangenome of water caltrop reveals structural variations and asymmetric subgenome divergence after allopolyploidization.</title>
        <authorList>
            <person name="Zhang X."/>
            <person name="Chen Y."/>
            <person name="Wang L."/>
            <person name="Yuan Y."/>
            <person name="Fang M."/>
            <person name="Shi L."/>
            <person name="Lu R."/>
            <person name="Comes H.P."/>
            <person name="Ma Y."/>
            <person name="Chen Y."/>
            <person name="Huang G."/>
            <person name="Zhou Y."/>
            <person name="Zheng Z."/>
            <person name="Qiu Y."/>
        </authorList>
    </citation>
    <scope>NUCLEOTIDE SEQUENCE [LARGE SCALE GENOMIC DNA]</scope>
    <source>
        <strain evidence="1">F231</strain>
    </source>
</reference>
<dbReference type="EMBL" id="JAXQNO010000006">
    <property type="protein sequence ID" value="KAK4796726.1"/>
    <property type="molecule type" value="Genomic_DNA"/>
</dbReference>
<dbReference type="PANTHER" id="PTHR37888">
    <property type="entry name" value="DNA-BINDING BROMODOMAIN-CONTAINING PROTEIN"/>
    <property type="match status" value="1"/>
</dbReference>
<protein>
    <submittedName>
        <fullName evidence="1">Uncharacterized protein</fullName>
    </submittedName>
</protein>
<dbReference type="SUPFAM" id="SSF46689">
    <property type="entry name" value="Homeodomain-like"/>
    <property type="match status" value="1"/>
</dbReference>
<gene>
    <name evidence="1" type="ORF">SAY86_029052</name>
</gene>
<organism evidence="1 2">
    <name type="scientific">Trapa natans</name>
    <name type="common">Water chestnut</name>
    <dbReference type="NCBI Taxonomy" id="22666"/>
    <lineage>
        <taxon>Eukaryota</taxon>
        <taxon>Viridiplantae</taxon>
        <taxon>Streptophyta</taxon>
        <taxon>Embryophyta</taxon>
        <taxon>Tracheophyta</taxon>
        <taxon>Spermatophyta</taxon>
        <taxon>Magnoliopsida</taxon>
        <taxon>eudicotyledons</taxon>
        <taxon>Gunneridae</taxon>
        <taxon>Pentapetalae</taxon>
        <taxon>rosids</taxon>
        <taxon>malvids</taxon>
        <taxon>Myrtales</taxon>
        <taxon>Lythraceae</taxon>
        <taxon>Trapa</taxon>
    </lineage>
</organism>
<dbReference type="AlphaFoldDB" id="A0AAN7RF71"/>
<accession>A0AAN7RF71</accession>
<proteinExistence type="predicted"/>
<comment type="caution">
    <text evidence="1">The sequence shown here is derived from an EMBL/GenBank/DDBJ whole genome shotgun (WGS) entry which is preliminary data.</text>
</comment>
<sequence>MKTEAVAVWELGRWGTWEELILGGAVLRHGAGDWELVASELRSRIPYDFTPEVKVDDYSWNLDCCHCGHDKSVASYRKIAAIYFFLFNLLWCGSRI</sequence>
<dbReference type="Proteomes" id="UP001346149">
    <property type="component" value="Unassembled WGS sequence"/>
</dbReference>
<evidence type="ECO:0000313" key="1">
    <source>
        <dbReference type="EMBL" id="KAK4796726.1"/>
    </source>
</evidence>
<name>A0AAN7RF71_TRANT</name>
<keyword evidence="2" id="KW-1185">Reference proteome</keyword>
<dbReference type="InterPro" id="IPR009057">
    <property type="entry name" value="Homeodomain-like_sf"/>
</dbReference>
<evidence type="ECO:0000313" key="2">
    <source>
        <dbReference type="Proteomes" id="UP001346149"/>
    </source>
</evidence>